<organism evidence="1 2">
    <name type="scientific">Eumeta variegata</name>
    <name type="common">Bagworm moth</name>
    <name type="synonym">Eumeta japonica</name>
    <dbReference type="NCBI Taxonomy" id="151549"/>
    <lineage>
        <taxon>Eukaryota</taxon>
        <taxon>Metazoa</taxon>
        <taxon>Ecdysozoa</taxon>
        <taxon>Arthropoda</taxon>
        <taxon>Hexapoda</taxon>
        <taxon>Insecta</taxon>
        <taxon>Pterygota</taxon>
        <taxon>Neoptera</taxon>
        <taxon>Endopterygota</taxon>
        <taxon>Lepidoptera</taxon>
        <taxon>Glossata</taxon>
        <taxon>Ditrysia</taxon>
        <taxon>Tineoidea</taxon>
        <taxon>Psychidae</taxon>
        <taxon>Oiketicinae</taxon>
        <taxon>Eumeta</taxon>
    </lineage>
</organism>
<sequence length="142" mass="16282">MVALQGVIGRVKNSKDGLINIFSDSRSLERVTIVQTNSPGAPPSPRLQQTMTGFYCRIKSDRAASLEEWQEQYVEGSTGEDTKWFFPWWNKRTGFKLKDSPYCTRDPSKEQNISHALEECYMFMRERADLEINSRVIGNPGK</sequence>
<comment type="caution">
    <text evidence="1">The sequence shown here is derived from an EMBL/GenBank/DDBJ whole genome shotgun (WGS) entry which is preliminary data.</text>
</comment>
<dbReference type="AlphaFoldDB" id="A0A4C1YL08"/>
<protein>
    <submittedName>
        <fullName evidence="1">Uncharacterized protein</fullName>
    </submittedName>
</protein>
<reference evidence="1 2" key="1">
    <citation type="journal article" date="2019" name="Commun. Biol.">
        <title>The bagworm genome reveals a unique fibroin gene that provides high tensile strength.</title>
        <authorList>
            <person name="Kono N."/>
            <person name="Nakamura H."/>
            <person name="Ohtoshi R."/>
            <person name="Tomita M."/>
            <person name="Numata K."/>
            <person name="Arakawa K."/>
        </authorList>
    </citation>
    <scope>NUCLEOTIDE SEQUENCE [LARGE SCALE GENOMIC DNA]</scope>
</reference>
<accession>A0A4C1YL08</accession>
<evidence type="ECO:0000313" key="2">
    <source>
        <dbReference type="Proteomes" id="UP000299102"/>
    </source>
</evidence>
<name>A0A4C1YL08_EUMVA</name>
<proteinExistence type="predicted"/>
<keyword evidence="2" id="KW-1185">Reference proteome</keyword>
<dbReference type="OrthoDB" id="411823at2759"/>
<evidence type="ECO:0000313" key="1">
    <source>
        <dbReference type="EMBL" id="GBP75760.1"/>
    </source>
</evidence>
<dbReference type="EMBL" id="BGZK01001260">
    <property type="protein sequence ID" value="GBP75760.1"/>
    <property type="molecule type" value="Genomic_DNA"/>
</dbReference>
<dbReference type="Proteomes" id="UP000299102">
    <property type="component" value="Unassembled WGS sequence"/>
</dbReference>
<gene>
    <name evidence="1" type="ORF">EVAR_59403_1</name>
</gene>